<dbReference type="InterPro" id="IPR000182">
    <property type="entry name" value="GNAT_dom"/>
</dbReference>
<name>A0AAU7X6U4_9HYPH</name>
<dbReference type="KEGG" id="mflg:ABS361_11625"/>
<dbReference type="EMBL" id="CP158568">
    <property type="protein sequence ID" value="XBY42773.1"/>
    <property type="molecule type" value="Genomic_DNA"/>
</dbReference>
<accession>A0AAU7X6U4</accession>
<organism evidence="2">
    <name type="scientific">Methyloraptor flagellatus</name>
    <dbReference type="NCBI Taxonomy" id="3162530"/>
    <lineage>
        <taxon>Bacteria</taxon>
        <taxon>Pseudomonadati</taxon>
        <taxon>Pseudomonadota</taxon>
        <taxon>Alphaproteobacteria</taxon>
        <taxon>Hyphomicrobiales</taxon>
        <taxon>Ancalomicrobiaceae</taxon>
        <taxon>Methyloraptor</taxon>
    </lineage>
</organism>
<proteinExistence type="predicted"/>
<keyword evidence="2" id="KW-0012">Acyltransferase</keyword>
<dbReference type="Pfam" id="PF13673">
    <property type="entry name" value="Acetyltransf_10"/>
    <property type="match status" value="1"/>
</dbReference>
<evidence type="ECO:0000313" key="2">
    <source>
        <dbReference type="EMBL" id="XBY42773.1"/>
    </source>
</evidence>
<dbReference type="InterPro" id="IPR052564">
    <property type="entry name" value="N-acetyltrans/Recomb-assoc"/>
</dbReference>
<dbReference type="Gene3D" id="3.40.630.30">
    <property type="match status" value="1"/>
</dbReference>
<dbReference type="PANTHER" id="PTHR43451">
    <property type="entry name" value="ACETYLTRANSFERASE (GNAT) FAMILY PROTEIN"/>
    <property type="match status" value="1"/>
</dbReference>
<reference evidence="2" key="1">
    <citation type="submission" date="2024-06" db="EMBL/GenBank/DDBJ databases">
        <title>Methylostella associata gen. nov., sp. nov., a novel Ancalomicrobiaceae-affiliated facultatively methylotrophic bacteria that feed on methanotrophs of the genus Methylococcus.</title>
        <authorList>
            <person name="Saltykova V."/>
            <person name="Danilova O.V."/>
            <person name="Oshkin I.Y."/>
            <person name="Belova S.E."/>
            <person name="Pimenov N.V."/>
            <person name="Dedysh S.N."/>
        </authorList>
    </citation>
    <scope>NUCLEOTIDE SEQUENCE</scope>
    <source>
        <strain evidence="2">S20</strain>
    </source>
</reference>
<dbReference type="PROSITE" id="PS51186">
    <property type="entry name" value="GNAT"/>
    <property type="match status" value="1"/>
</dbReference>
<protein>
    <submittedName>
        <fullName evidence="2">GNAT family N-acetyltransferase</fullName>
        <ecNumber evidence="2">2.3.1.-</ecNumber>
    </submittedName>
</protein>
<dbReference type="RefSeq" id="WP_407047874.1">
    <property type="nucleotide sequence ID" value="NZ_CP158568.1"/>
</dbReference>
<sequence length="158" mass="17030">MREAFPLRPLLPADVDPLRELVAQSIEGLTQDDYDEDQRLAWISLVENAAAFAKRLAKATTLVALAKGRPAGFASLVGNETLDMLYVHPDFAGRGAGATLVDALERLAKGRGSAAITVKASDTAEGFFRARGYVPQERSMVPVEGQWLSNTTMKKALA</sequence>
<keyword evidence="2" id="KW-0808">Transferase</keyword>
<dbReference type="SUPFAM" id="SSF55729">
    <property type="entry name" value="Acyl-CoA N-acyltransferases (Nat)"/>
    <property type="match status" value="1"/>
</dbReference>
<feature type="domain" description="N-acetyltransferase" evidence="1">
    <location>
        <begin position="5"/>
        <end position="158"/>
    </location>
</feature>
<dbReference type="CDD" id="cd04301">
    <property type="entry name" value="NAT_SF"/>
    <property type="match status" value="1"/>
</dbReference>
<dbReference type="InterPro" id="IPR016181">
    <property type="entry name" value="Acyl_CoA_acyltransferase"/>
</dbReference>
<dbReference type="GO" id="GO:0016747">
    <property type="term" value="F:acyltransferase activity, transferring groups other than amino-acyl groups"/>
    <property type="evidence" value="ECO:0007669"/>
    <property type="project" value="InterPro"/>
</dbReference>
<gene>
    <name evidence="2" type="ORF">ABS361_11625</name>
</gene>
<dbReference type="EC" id="2.3.1.-" evidence="2"/>
<dbReference type="PANTHER" id="PTHR43451:SF1">
    <property type="entry name" value="ACETYLTRANSFERASE"/>
    <property type="match status" value="1"/>
</dbReference>
<dbReference type="AlphaFoldDB" id="A0AAU7X6U4"/>
<evidence type="ECO:0000259" key="1">
    <source>
        <dbReference type="PROSITE" id="PS51186"/>
    </source>
</evidence>